<dbReference type="Pfam" id="PF00561">
    <property type="entry name" value="Abhydrolase_1"/>
    <property type="match status" value="1"/>
</dbReference>
<proteinExistence type="predicted"/>
<feature type="region of interest" description="Disordered" evidence="1">
    <location>
        <begin position="209"/>
        <end position="233"/>
    </location>
</feature>
<evidence type="ECO:0000313" key="3">
    <source>
        <dbReference type="EMBL" id="CAJ0885758.1"/>
    </source>
</evidence>
<sequence length="347" mass="37954">MPWDNWTRQMWALPLASLEIWRRALAPDETAQRPPPPWMTPTRLALDLAALRLWDFSTGAAGTAVVIVTPYALHDAQIADLAPGHSLISVLRRHGCARLYLVEWKSATRATQGYGVDDLLAALNVAIDDVGGPVDLVGLCQGGWLSLVYAARFPDKVRRIVAVGTPVDVSAAPSVLSEPVENTSEAQLIQLVESGGGCVRGAQMTHLWPRESDGETRLRDSLQTEPDSPETPRAAFEAWDRRVVDLPGRYFSEVYHYLYRGNALAKGAFPALGRKVDLRTLDHPLFLLVGERDVVAPPAQALAAAQLVRGKVEKALASCGHLALFLGRRTLAEEWPRIAGWLNREAG</sequence>
<evidence type="ECO:0000259" key="2">
    <source>
        <dbReference type="Pfam" id="PF00561"/>
    </source>
</evidence>
<dbReference type="InterPro" id="IPR029058">
    <property type="entry name" value="AB_hydrolase_fold"/>
</dbReference>
<dbReference type="SUPFAM" id="SSF53474">
    <property type="entry name" value="alpha/beta-Hydrolases"/>
    <property type="match status" value="1"/>
</dbReference>
<reference evidence="3" key="1">
    <citation type="submission" date="2023-07" db="EMBL/GenBank/DDBJ databases">
        <authorList>
            <person name="Pelsma A.J. K."/>
        </authorList>
    </citation>
    <scope>NUCLEOTIDE SEQUENCE</scope>
</reference>
<dbReference type="Gene3D" id="3.40.50.1820">
    <property type="entry name" value="alpha/beta hydrolase"/>
    <property type="match status" value="1"/>
</dbReference>
<feature type="compositionally biased region" description="Basic and acidic residues" evidence="1">
    <location>
        <begin position="209"/>
        <end position="222"/>
    </location>
</feature>
<gene>
    <name evidence="3" type="ORF">AMST5_03645</name>
</gene>
<evidence type="ECO:0000256" key="1">
    <source>
        <dbReference type="SAM" id="MobiDB-lite"/>
    </source>
</evidence>
<protein>
    <recommendedName>
        <fullName evidence="2">AB hydrolase-1 domain-containing protein</fullName>
    </recommendedName>
</protein>
<dbReference type="InterPro" id="IPR000073">
    <property type="entry name" value="AB_hydrolase_1"/>
</dbReference>
<feature type="domain" description="AB hydrolase-1" evidence="2">
    <location>
        <begin position="111"/>
        <end position="326"/>
    </location>
</feature>
<dbReference type="PANTHER" id="PTHR36837:SF2">
    <property type="entry name" value="POLY(3-HYDROXYALKANOATE) POLYMERASE SUBUNIT PHAC"/>
    <property type="match status" value="1"/>
</dbReference>
<dbReference type="AlphaFoldDB" id="A0AA48M4Z4"/>
<accession>A0AA48M4Z4</accession>
<organism evidence="3">
    <name type="scientific">freshwater sediment metagenome</name>
    <dbReference type="NCBI Taxonomy" id="556182"/>
    <lineage>
        <taxon>unclassified sequences</taxon>
        <taxon>metagenomes</taxon>
        <taxon>ecological metagenomes</taxon>
    </lineage>
</organism>
<dbReference type="EMBL" id="OY288114">
    <property type="protein sequence ID" value="CAJ0885758.1"/>
    <property type="molecule type" value="Genomic_DNA"/>
</dbReference>
<dbReference type="InterPro" id="IPR051321">
    <property type="entry name" value="PHA/PHB_synthase"/>
</dbReference>
<dbReference type="PANTHER" id="PTHR36837">
    <property type="entry name" value="POLY(3-HYDROXYALKANOATE) POLYMERASE SUBUNIT PHAC"/>
    <property type="match status" value="1"/>
</dbReference>
<name>A0AA48M4Z4_9ZZZZ</name>